<dbReference type="RefSeq" id="WP_073132807.1">
    <property type="nucleotide sequence ID" value="NZ_FQWQ01000001.1"/>
</dbReference>
<organism evidence="2 3">
    <name type="scientific">Chryseolinea serpens</name>
    <dbReference type="NCBI Taxonomy" id="947013"/>
    <lineage>
        <taxon>Bacteria</taxon>
        <taxon>Pseudomonadati</taxon>
        <taxon>Bacteroidota</taxon>
        <taxon>Cytophagia</taxon>
        <taxon>Cytophagales</taxon>
        <taxon>Fulvivirgaceae</taxon>
        <taxon>Chryseolinea</taxon>
    </lineage>
</organism>
<name>A0A1M5MHN7_9BACT</name>
<evidence type="ECO:0000313" key="2">
    <source>
        <dbReference type="EMBL" id="SHG76449.1"/>
    </source>
</evidence>
<protein>
    <recommendedName>
        <fullName evidence="4">Zinc-finger</fullName>
    </recommendedName>
</protein>
<dbReference type="Gene3D" id="1.10.10.1320">
    <property type="entry name" value="Anti-sigma factor, zinc-finger domain"/>
    <property type="match status" value="1"/>
</dbReference>
<dbReference type="EMBL" id="FQWQ01000001">
    <property type="protein sequence ID" value="SHG76449.1"/>
    <property type="molecule type" value="Genomic_DNA"/>
</dbReference>
<accession>A0A1M5MHN7</accession>
<dbReference type="STRING" id="947013.SAMN04488109_1736"/>
<dbReference type="AlphaFoldDB" id="A0A1M5MHN7"/>
<feature type="transmembrane region" description="Helical" evidence="1">
    <location>
        <begin position="89"/>
        <end position="111"/>
    </location>
</feature>
<feature type="transmembrane region" description="Helical" evidence="1">
    <location>
        <begin position="150"/>
        <end position="172"/>
    </location>
</feature>
<dbReference type="InterPro" id="IPR041916">
    <property type="entry name" value="Anti_sigma_zinc_sf"/>
</dbReference>
<keyword evidence="1" id="KW-0472">Membrane</keyword>
<gene>
    <name evidence="2" type="ORF">SAMN04488109_1736</name>
</gene>
<proteinExistence type="predicted"/>
<evidence type="ECO:0000256" key="1">
    <source>
        <dbReference type="SAM" id="Phobius"/>
    </source>
</evidence>
<dbReference type="Proteomes" id="UP000184212">
    <property type="component" value="Unassembled WGS sequence"/>
</dbReference>
<sequence>MKKIPQALEEMLFDYLDGTLNAADKQRLETELSHNPELKARLDELQNVELWLSKISLEEIPSRNFTQQVMGKLDQYPARSSTLISRNGIFLLIGILVAVGLATILVSSGVFDGVQTTINLNQELPQKYIPKNLPQFVPKSLPAIALSGKLIVNIVILLNLGLAWLVLDRAVLRPLFQRRMHAGH</sequence>
<keyword evidence="3" id="KW-1185">Reference proteome</keyword>
<keyword evidence="1" id="KW-1133">Transmembrane helix</keyword>
<evidence type="ECO:0000313" key="3">
    <source>
        <dbReference type="Proteomes" id="UP000184212"/>
    </source>
</evidence>
<keyword evidence="1" id="KW-0812">Transmembrane</keyword>
<evidence type="ECO:0008006" key="4">
    <source>
        <dbReference type="Google" id="ProtNLM"/>
    </source>
</evidence>
<reference evidence="2 3" key="1">
    <citation type="submission" date="2016-11" db="EMBL/GenBank/DDBJ databases">
        <authorList>
            <person name="Jaros S."/>
            <person name="Januszkiewicz K."/>
            <person name="Wedrychowicz H."/>
        </authorList>
    </citation>
    <scope>NUCLEOTIDE SEQUENCE [LARGE SCALE GENOMIC DNA]</scope>
    <source>
        <strain evidence="2 3">DSM 24574</strain>
    </source>
</reference>
<dbReference type="OrthoDB" id="981237at2"/>